<evidence type="ECO:0000313" key="3">
    <source>
        <dbReference type="Proteomes" id="UP000479000"/>
    </source>
</evidence>
<dbReference type="EMBL" id="CADCXU010018834">
    <property type="protein sequence ID" value="CAB0007166.1"/>
    <property type="molecule type" value="Genomic_DNA"/>
</dbReference>
<dbReference type="AlphaFoldDB" id="A0A6H5GSB0"/>
<keyword evidence="3" id="KW-1185">Reference proteome</keyword>
<accession>A0A6H5GSB0</accession>
<organism evidence="2 3">
    <name type="scientific">Nesidiocoris tenuis</name>
    <dbReference type="NCBI Taxonomy" id="355587"/>
    <lineage>
        <taxon>Eukaryota</taxon>
        <taxon>Metazoa</taxon>
        <taxon>Ecdysozoa</taxon>
        <taxon>Arthropoda</taxon>
        <taxon>Hexapoda</taxon>
        <taxon>Insecta</taxon>
        <taxon>Pterygota</taxon>
        <taxon>Neoptera</taxon>
        <taxon>Paraneoptera</taxon>
        <taxon>Hemiptera</taxon>
        <taxon>Heteroptera</taxon>
        <taxon>Panheteroptera</taxon>
        <taxon>Cimicomorpha</taxon>
        <taxon>Miridae</taxon>
        <taxon>Dicyphina</taxon>
        <taxon>Nesidiocoris</taxon>
    </lineage>
</organism>
<dbReference type="Proteomes" id="UP000479000">
    <property type="component" value="Unassembled WGS sequence"/>
</dbReference>
<feature type="non-terminal residue" evidence="2">
    <location>
        <position position="77"/>
    </location>
</feature>
<proteinExistence type="predicted"/>
<gene>
    <name evidence="1" type="ORF">NTEN_LOCUS12513</name>
    <name evidence="2" type="ORF">NTEN_LOCUS12514</name>
</gene>
<dbReference type="EMBL" id="CADCXU010018833">
    <property type="protein sequence ID" value="CAB0007165.1"/>
    <property type="molecule type" value="Genomic_DNA"/>
</dbReference>
<name>A0A6H5GSB0_9HEMI</name>
<protein>
    <submittedName>
        <fullName evidence="2">Uncharacterized protein</fullName>
    </submittedName>
</protein>
<sequence length="77" mass="8528">MSAFPPADEAAASAFWRPFRAPTGLWVKSRRQQDGAAEAAGRLIRRVSRETALPLLPGIEPVLPSRGFPPQIWGFLW</sequence>
<reference evidence="2 3" key="1">
    <citation type="submission" date="2020-02" db="EMBL/GenBank/DDBJ databases">
        <authorList>
            <person name="Ferguson B K."/>
        </authorList>
    </citation>
    <scope>NUCLEOTIDE SEQUENCE [LARGE SCALE GENOMIC DNA]</scope>
</reference>
<evidence type="ECO:0000313" key="1">
    <source>
        <dbReference type="EMBL" id="CAB0007165.1"/>
    </source>
</evidence>
<evidence type="ECO:0000313" key="2">
    <source>
        <dbReference type="EMBL" id="CAB0007166.1"/>
    </source>
</evidence>